<dbReference type="InterPro" id="IPR008254">
    <property type="entry name" value="Flavodoxin/NO_synth"/>
</dbReference>
<dbReference type="PROSITE" id="PS00201">
    <property type="entry name" value="FLAVODOXIN"/>
    <property type="match status" value="1"/>
</dbReference>
<dbReference type="EMBL" id="CP119321">
    <property type="protein sequence ID" value="WEK13968.1"/>
    <property type="molecule type" value="Genomic_DNA"/>
</dbReference>
<dbReference type="GO" id="GO:0009055">
    <property type="term" value="F:electron transfer activity"/>
    <property type="evidence" value="ECO:0007669"/>
    <property type="project" value="InterPro"/>
</dbReference>
<evidence type="ECO:0000313" key="2">
    <source>
        <dbReference type="EMBL" id="WEK13968.1"/>
    </source>
</evidence>
<evidence type="ECO:0000259" key="1">
    <source>
        <dbReference type="PROSITE" id="PS50902"/>
    </source>
</evidence>
<dbReference type="InterPro" id="IPR029039">
    <property type="entry name" value="Flavoprotein-like_sf"/>
</dbReference>
<feature type="domain" description="Flavodoxin-like" evidence="1">
    <location>
        <begin position="3"/>
        <end position="160"/>
    </location>
</feature>
<dbReference type="Proteomes" id="UP001213972">
    <property type="component" value="Chromosome"/>
</dbReference>
<dbReference type="AlphaFoldDB" id="A0AAJ6B3F5"/>
<organism evidence="2 3">
    <name type="scientific">Candidatus Microbacterium phytovorans</name>
    <dbReference type="NCBI Taxonomy" id="3121374"/>
    <lineage>
        <taxon>Bacteria</taxon>
        <taxon>Bacillati</taxon>
        <taxon>Actinomycetota</taxon>
        <taxon>Actinomycetes</taxon>
        <taxon>Micrococcales</taxon>
        <taxon>Microbacteriaceae</taxon>
        <taxon>Microbacterium</taxon>
    </lineage>
</organism>
<dbReference type="GO" id="GO:0010181">
    <property type="term" value="F:FMN binding"/>
    <property type="evidence" value="ECO:0007669"/>
    <property type="project" value="InterPro"/>
</dbReference>
<sequence length="161" mass="17042">MNSLIVFESQYGNTERVARAIASGLGESGQVGLVAVDDAPDTLPDDVDLLVIGGPTHAFSLSRPETRASAANDGAPGTGRGVREWLHGLPTPLPVPRVVTFSTRQGHSFVSGSAAKSAAKALRAHDTVARDVEDFFVITKAGPLEEGELERAQEWGRRLGR</sequence>
<dbReference type="SUPFAM" id="SSF52218">
    <property type="entry name" value="Flavoproteins"/>
    <property type="match status" value="1"/>
</dbReference>
<dbReference type="Gene3D" id="3.40.50.360">
    <property type="match status" value="1"/>
</dbReference>
<gene>
    <name evidence="2" type="ORF">P0Y48_01785</name>
</gene>
<dbReference type="PROSITE" id="PS50902">
    <property type="entry name" value="FLAVODOXIN_LIKE"/>
    <property type="match status" value="1"/>
</dbReference>
<name>A0AAJ6B3F5_9MICO</name>
<proteinExistence type="predicted"/>
<dbReference type="Pfam" id="PF00258">
    <property type="entry name" value="Flavodoxin_1"/>
    <property type="match status" value="1"/>
</dbReference>
<evidence type="ECO:0000313" key="3">
    <source>
        <dbReference type="Proteomes" id="UP001213972"/>
    </source>
</evidence>
<dbReference type="InterPro" id="IPR001226">
    <property type="entry name" value="Flavodoxin_CS"/>
</dbReference>
<accession>A0AAJ6B3F5</accession>
<reference evidence="2" key="1">
    <citation type="submission" date="2023-03" db="EMBL/GenBank/DDBJ databases">
        <title>Andean soil-derived lignocellulolytic bacterial consortium as a source of novel taxa and putative plastic-active enzymes.</title>
        <authorList>
            <person name="Diaz-Garcia L."/>
            <person name="Chuvochina M."/>
            <person name="Feuerriegel G."/>
            <person name="Bunk B."/>
            <person name="Sproer C."/>
            <person name="Streit W.R."/>
            <person name="Rodriguez L.M."/>
            <person name="Overmann J."/>
            <person name="Jimenez D.J."/>
        </authorList>
    </citation>
    <scope>NUCLEOTIDE SEQUENCE</scope>
    <source>
        <strain evidence="2">MAG 4610</strain>
    </source>
</reference>
<protein>
    <submittedName>
        <fullName evidence="2">Flavodoxin domain-containing protein</fullName>
    </submittedName>
</protein>